<proteinExistence type="inferred from homology"/>
<organism evidence="2 3">
    <name type="scientific">Leptidea sinapis</name>
    <dbReference type="NCBI Taxonomy" id="189913"/>
    <lineage>
        <taxon>Eukaryota</taxon>
        <taxon>Metazoa</taxon>
        <taxon>Ecdysozoa</taxon>
        <taxon>Arthropoda</taxon>
        <taxon>Hexapoda</taxon>
        <taxon>Insecta</taxon>
        <taxon>Pterygota</taxon>
        <taxon>Neoptera</taxon>
        <taxon>Endopterygota</taxon>
        <taxon>Lepidoptera</taxon>
        <taxon>Glossata</taxon>
        <taxon>Ditrysia</taxon>
        <taxon>Papilionoidea</taxon>
        <taxon>Pieridae</taxon>
        <taxon>Dismorphiinae</taxon>
        <taxon>Leptidea</taxon>
    </lineage>
</organism>
<keyword evidence="1" id="KW-0449">Lipoprotein</keyword>
<gene>
    <name evidence="2" type="ORF">LSINAPIS_LOCUS4719</name>
</gene>
<dbReference type="PANTHER" id="PTHR10749:SF8">
    <property type="entry name" value="PHOSPHORYLASE B KINASE REGULATORY SUBUNIT BETA"/>
    <property type="match status" value="1"/>
</dbReference>
<keyword evidence="1" id="KW-1003">Cell membrane</keyword>
<keyword evidence="1" id="KW-0112">Calmodulin-binding</keyword>
<keyword evidence="3" id="KW-1185">Reference proteome</keyword>
<comment type="subcellular location">
    <subcellularLocation>
        <location evidence="1">Cell membrane</location>
        <topology evidence="1">Lipid-anchor</topology>
        <orientation evidence="1">Cytoplasmic side</orientation>
    </subcellularLocation>
</comment>
<evidence type="ECO:0000313" key="3">
    <source>
        <dbReference type="Proteomes" id="UP000324832"/>
    </source>
</evidence>
<comment type="pathway">
    <text evidence="1">Glycan biosynthesis; glycogen metabolism.</text>
</comment>
<dbReference type="GO" id="GO:0005964">
    <property type="term" value="C:phosphorylase kinase complex"/>
    <property type="evidence" value="ECO:0007669"/>
    <property type="project" value="TreeGrafter"/>
</dbReference>
<name>A0A5E4Q1S3_9NEOP</name>
<sequence length="105" mass="12280">MMSLELSCNRLIGTNPDMFRGVLKIRVGWVLEAIRIYLQIFPDEIKRDATLESLSPYKLRTLLHRVLTVSDWADEKGDGSWKVVCVESRNISMFKARRSRRRPRS</sequence>
<accession>A0A5E4Q1S3</accession>
<dbReference type="GO" id="GO:0005516">
    <property type="term" value="F:calmodulin binding"/>
    <property type="evidence" value="ECO:0007669"/>
    <property type="project" value="UniProtKB-KW"/>
</dbReference>
<dbReference type="AlphaFoldDB" id="A0A5E4Q1S3"/>
<dbReference type="GO" id="GO:0005886">
    <property type="term" value="C:plasma membrane"/>
    <property type="evidence" value="ECO:0007669"/>
    <property type="project" value="UniProtKB-SubCell"/>
</dbReference>
<dbReference type="EMBL" id="FZQP02001227">
    <property type="protein sequence ID" value="VVC92223.1"/>
    <property type="molecule type" value="Genomic_DNA"/>
</dbReference>
<evidence type="ECO:0000313" key="2">
    <source>
        <dbReference type="EMBL" id="VVC92223.1"/>
    </source>
</evidence>
<reference evidence="2 3" key="1">
    <citation type="submission" date="2017-07" db="EMBL/GenBank/DDBJ databases">
        <authorList>
            <person name="Talla V."/>
            <person name="Backstrom N."/>
        </authorList>
    </citation>
    <scope>NUCLEOTIDE SEQUENCE [LARGE SCALE GENOMIC DNA]</scope>
</reference>
<evidence type="ECO:0000256" key="1">
    <source>
        <dbReference type="RuleBase" id="RU364123"/>
    </source>
</evidence>
<keyword evidence="1" id="KW-0636">Prenylation</keyword>
<dbReference type="PANTHER" id="PTHR10749">
    <property type="entry name" value="PHOSPHORYLASE B KINASE REGULATORY SUBUNIT"/>
    <property type="match status" value="1"/>
</dbReference>
<comment type="similarity">
    <text evidence="1">Belongs to the phosphorylase b kinase regulatory chain family.</text>
</comment>
<dbReference type="Proteomes" id="UP000324832">
    <property type="component" value="Unassembled WGS sequence"/>
</dbReference>
<dbReference type="InterPro" id="IPR008734">
    <property type="entry name" value="PHK_A/B_su"/>
</dbReference>
<protein>
    <recommendedName>
        <fullName evidence="1">Phosphorylase b kinase regulatory subunit</fullName>
    </recommendedName>
</protein>
<dbReference type="GO" id="GO:0005977">
    <property type="term" value="P:glycogen metabolic process"/>
    <property type="evidence" value="ECO:0007669"/>
    <property type="project" value="UniProtKB-KW"/>
</dbReference>
<comment type="function">
    <text evidence="1">Phosphorylase b kinase catalyzes the phosphorylation of serine in certain substrates, including troponin I.</text>
</comment>
<keyword evidence="1" id="KW-0321">Glycogen metabolism</keyword>
<keyword evidence="1" id="KW-0472">Membrane</keyword>
<keyword evidence="1" id="KW-0119">Carbohydrate metabolism</keyword>